<evidence type="ECO:0000313" key="1">
    <source>
        <dbReference type="EMBL" id="QQP39094.1"/>
    </source>
</evidence>
<dbReference type="Gene3D" id="3.80.10.10">
    <property type="entry name" value="Ribonuclease Inhibitor"/>
    <property type="match status" value="1"/>
</dbReference>
<protein>
    <submittedName>
        <fullName evidence="1">Uncharacterized protein</fullName>
    </submittedName>
</protein>
<dbReference type="SUPFAM" id="SSF52058">
    <property type="entry name" value="L domain-like"/>
    <property type="match status" value="1"/>
</dbReference>
<keyword evidence="2" id="KW-1185">Reference proteome</keyword>
<sequence length="130" mass="15211">FHWRSTSERERSSSWTEPSMRDPSLYFLLLLSLHLSTQVAISNESEKKESHGDCPHRCECKWRDGKQTVDCFNASLSGVPAMNTETQVLLLNHNYLPILRAETFRNLKLVHLQKIYLSNCFIREIQDHCF</sequence>
<dbReference type="Proteomes" id="UP000595437">
    <property type="component" value="Chromosome 14"/>
</dbReference>
<feature type="non-terminal residue" evidence="1">
    <location>
        <position position="130"/>
    </location>
</feature>
<organism evidence="1 2">
    <name type="scientific">Caligus rogercresseyi</name>
    <name type="common">Sea louse</name>
    <dbReference type="NCBI Taxonomy" id="217165"/>
    <lineage>
        <taxon>Eukaryota</taxon>
        <taxon>Metazoa</taxon>
        <taxon>Ecdysozoa</taxon>
        <taxon>Arthropoda</taxon>
        <taxon>Crustacea</taxon>
        <taxon>Multicrustacea</taxon>
        <taxon>Hexanauplia</taxon>
        <taxon>Copepoda</taxon>
        <taxon>Siphonostomatoida</taxon>
        <taxon>Caligidae</taxon>
        <taxon>Caligus</taxon>
    </lineage>
</organism>
<reference evidence="2" key="1">
    <citation type="submission" date="2021-01" db="EMBL/GenBank/DDBJ databases">
        <title>Caligus Genome Assembly.</title>
        <authorList>
            <person name="Gallardo-Escarate C."/>
        </authorList>
    </citation>
    <scope>NUCLEOTIDE SEQUENCE [LARGE SCALE GENOMIC DNA]</scope>
</reference>
<proteinExistence type="predicted"/>
<gene>
    <name evidence="1" type="ORF">FKW44_019866</name>
</gene>
<feature type="non-terminal residue" evidence="1">
    <location>
        <position position="1"/>
    </location>
</feature>
<accession>A0A7T8GWG2</accession>
<dbReference type="InterPro" id="IPR032675">
    <property type="entry name" value="LRR_dom_sf"/>
</dbReference>
<dbReference type="EMBL" id="CP045903">
    <property type="protein sequence ID" value="QQP39094.1"/>
    <property type="molecule type" value="Genomic_DNA"/>
</dbReference>
<dbReference type="AlphaFoldDB" id="A0A7T8GWG2"/>
<evidence type="ECO:0000313" key="2">
    <source>
        <dbReference type="Proteomes" id="UP000595437"/>
    </source>
</evidence>
<dbReference type="OrthoDB" id="643377at2759"/>
<name>A0A7T8GWG2_CALRO</name>